<gene>
    <name evidence="1" type="ORF">M9Y10_037256</name>
</gene>
<dbReference type="EMBL" id="JAPFFF010000063">
    <property type="protein sequence ID" value="KAK8836739.1"/>
    <property type="molecule type" value="Genomic_DNA"/>
</dbReference>
<organism evidence="1 2">
    <name type="scientific">Tritrichomonas musculus</name>
    <dbReference type="NCBI Taxonomy" id="1915356"/>
    <lineage>
        <taxon>Eukaryota</taxon>
        <taxon>Metamonada</taxon>
        <taxon>Parabasalia</taxon>
        <taxon>Tritrichomonadida</taxon>
        <taxon>Tritrichomonadidae</taxon>
        <taxon>Tritrichomonas</taxon>
    </lineage>
</organism>
<name>A0ABR2GS63_9EUKA</name>
<sequence length="54" mass="5894">MPNNATSIYPAKVSSTLSKKELECLILECYPVRSPLDIPSLTNIYGDVLSHSAI</sequence>
<evidence type="ECO:0000313" key="1">
    <source>
        <dbReference type="EMBL" id="KAK8836739.1"/>
    </source>
</evidence>
<dbReference type="Proteomes" id="UP001470230">
    <property type="component" value="Unassembled WGS sequence"/>
</dbReference>
<reference evidence="1 2" key="1">
    <citation type="submission" date="2024-04" db="EMBL/GenBank/DDBJ databases">
        <title>Tritrichomonas musculus Genome.</title>
        <authorList>
            <person name="Alves-Ferreira E."/>
            <person name="Grigg M."/>
            <person name="Lorenzi H."/>
            <person name="Galac M."/>
        </authorList>
    </citation>
    <scope>NUCLEOTIDE SEQUENCE [LARGE SCALE GENOMIC DNA]</scope>
    <source>
        <strain evidence="1 2">EAF2021</strain>
    </source>
</reference>
<accession>A0ABR2GS63</accession>
<protein>
    <submittedName>
        <fullName evidence="1">Uncharacterized protein</fullName>
    </submittedName>
</protein>
<proteinExistence type="predicted"/>
<keyword evidence="2" id="KW-1185">Reference proteome</keyword>
<evidence type="ECO:0000313" key="2">
    <source>
        <dbReference type="Proteomes" id="UP001470230"/>
    </source>
</evidence>
<comment type="caution">
    <text evidence="1">The sequence shown here is derived from an EMBL/GenBank/DDBJ whole genome shotgun (WGS) entry which is preliminary data.</text>
</comment>